<feature type="transmembrane region" description="Helical" evidence="2">
    <location>
        <begin position="98"/>
        <end position="121"/>
    </location>
</feature>
<feature type="domain" description="Peptidoglycan binding-like" evidence="3">
    <location>
        <begin position="177"/>
        <end position="232"/>
    </location>
</feature>
<sequence>MICPTCGNDAGSELNCAACGNPVAPTDEAMSAHDEVIWSADEPPTAVIPAVEATPSAPGTPRDPTAPSGGQPRPPKDPTSPSASRPRPPKEVLLRRRVVIGGSALLAVVLLIVILVVTVGGGSDKTASQDSVPTSDVSGPTDSALGTGPSGTDSVSSSSVVGASGVGSTESLSKGATGPAVSAVQQALLYRNYEVTVSGVFDDATVLAVKKFQKDINLPVVGKAGPSTRAALGLGELRSTEFSSYKQAVTAVVTYLNKGKYGLLPKDALKSLYGFRQITKGKRIVWSLENLEVARLVAEPPTGQGVAALKLLNQSTKKEHTLTLCFTQAAPIQWCGLWFYD</sequence>
<feature type="region of interest" description="Disordered" evidence="1">
    <location>
        <begin position="123"/>
        <end position="176"/>
    </location>
</feature>
<evidence type="ECO:0000313" key="6">
    <source>
        <dbReference type="EMBL" id="CAB4873610.1"/>
    </source>
</evidence>
<evidence type="ECO:0000256" key="1">
    <source>
        <dbReference type="SAM" id="MobiDB-lite"/>
    </source>
</evidence>
<dbReference type="EMBL" id="CAFBQP010000104">
    <property type="protein sequence ID" value="CAB5067546.1"/>
    <property type="molecule type" value="Genomic_DNA"/>
</dbReference>
<feature type="compositionally biased region" description="Polar residues" evidence="1">
    <location>
        <begin position="125"/>
        <end position="141"/>
    </location>
</feature>
<feature type="region of interest" description="Disordered" evidence="1">
    <location>
        <begin position="51"/>
        <end position="89"/>
    </location>
</feature>
<dbReference type="InterPro" id="IPR036366">
    <property type="entry name" value="PGBDSf"/>
</dbReference>
<evidence type="ECO:0000313" key="5">
    <source>
        <dbReference type="EMBL" id="CAB4770355.1"/>
    </source>
</evidence>
<feature type="compositionally biased region" description="Low complexity" evidence="1">
    <location>
        <begin position="146"/>
        <end position="171"/>
    </location>
</feature>
<dbReference type="Pfam" id="PF01471">
    <property type="entry name" value="PG_binding_1"/>
    <property type="match status" value="1"/>
</dbReference>
<dbReference type="EMBL" id="CAEZYY010000052">
    <property type="protein sequence ID" value="CAB4770355.1"/>
    <property type="molecule type" value="Genomic_DNA"/>
</dbReference>
<dbReference type="EMBL" id="CAFBLR010000071">
    <property type="protein sequence ID" value="CAB4873610.1"/>
    <property type="molecule type" value="Genomic_DNA"/>
</dbReference>
<gene>
    <name evidence="4" type="ORF">UFOPK2602_02021</name>
    <name evidence="5" type="ORF">UFOPK2806_02389</name>
    <name evidence="6" type="ORF">UFOPK3417_00876</name>
    <name evidence="7" type="ORF">UFOPK4306_02106</name>
</gene>
<evidence type="ECO:0000313" key="4">
    <source>
        <dbReference type="EMBL" id="CAB4725224.1"/>
    </source>
</evidence>
<dbReference type="Gene3D" id="1.10.101.10">
    <property type="entry name" value="PGBD-like superfamily/PGBD"/>
    <property type="match status" value="1"/>
</dbReference>
<evidence type="ECO:0000313" key="7">
    <source>
        <dbReference type="EMBL" id="CAB5067546.1"/>
    </source>
</evidence>
<keyword evidence="2" id="KW-0472">Membrane</keyword>
<reference evidence="5" key="1">
    <citation type="submission" date="2020-05" db="EMBL/GenBank/DDBJ databases">
        <authorList>
            <person name="Chiriac C."/>
            <person name="Salcher M."/>
            <person name="Ghai R."/>
            <person name="Kavagutti S V."/>
        </authorList>
    </citation>
    <scope>NUCLEOTIDE SEQUENCE</scope>
</reference>
<accession>A0A6J6VHF7</accession>
<evidence type="ECO:0000256" key="2">
    <source>
        <dbReference type="SAM" id="Phobius"/>
    </source>
</evidence>
<dbReference type="InterPro" id="IPR002477">
    <property type="entry name" value="Peptidoglycan-bd-like"/>
</dbReference>
<proteinExistence type="predicted"/>
<organism evidence="5">
    <name type="scientific">freshwater metagenome</name>
    <dbReference type="NCBI Taxonomy" id="449393"/>
    <lineage>
        <taxon>unclassified sequences</taxon>
        <taxon>metagenomes</taxon>
        <taxon>ecological metagenomes</taxon>
    </lineage>
</organism>
<evidence type="ECO:0000259" key="3">
    <source>
        <dbReference type="Pfam" id="PF01471"/>
    </source>
</evidence>
<name>A0A6J6VHF7_9ZZZZ</name>
<dbReference type="EMBL" id="CAEZXX010000180">
    <property type="protein sequence ID" value="CAB4725224.1"/>
    <property type="molecule type" value="Genomic_DNA"/>
</dbReference>
<dbReference type="SUPFAM" id="SSF47090">
    <property type="entry name" value="PGBD-like"/>
    <property type="match status" value="1"/>
</dbReference>
<keyword evidence="2" id="KW-1133">Transmembrane helix</keyword>
<keyword evidence="2" id="KW-0812">Transmembrane</keyword>
<dbReference type="InterPro" id="IPR036365">
    <property type="entry name" value="PGBD-like_sf"/>
</dbReference>
<dbReference type="AlphaFoldDB" id="A0A6J6VHF7"/>
<protein>
    <submittedName>
        <fullName evidence="5">Unannotated protein</fullName>
    </submittedName>
</protein>